<dbReference type="EMBL" id="CP003588">
    <property type="protein sequence ID" value="AFK72122.1"/>
    <property type="molecule type" value="Genomic_DNA"/>
</dbReference>
<keyword evidence="4" id="KW-0663">Pyridoxal phosphate</keyword>
<dbReference type="KEGG" id="ppi:YSA_09855"/>
<evidence type="ECO:0000313" key="5">
    <source>
        <dbReference type="EMBL" id="AFK72122.1"/>
    </source>
</evidence>
<dbReference type="InterPro" id="IPR005814">
    <property type="entry name" value="Aminotrans_3"/>
</dbReference>
<dbReference type="InterPro" id="IPR050103">
    <property type="entry name" value="Class-III_PLP-dep_AT"/>
</dbReference>
<dbReference type="PATRIC" id="fig|231023.4.peg.4739"/>
<organism evidence="5 6">
    <name type="scientific">Pseudomonas putida ND6</name>
    <dbReference type="NCBI Taxonomy" id="231023"/>
    <lineage>
        <taxon>Bacteria</taxon>
        <taxon>Pseudomonadati</taxon>
        <taxon>Pseudomonadota</taxon>
        <taxon>Gammaproteobacteria</taxon>
        <taxon>Pseudomonadales</taxon>
        <taxon>Pseudomonadaceae</taxon>
        <taxon>Pseudomonas</taxon>
    </lineage>
</organism>
<comment type="cofactor">
    <cofactor evidence="1">
        <name>pyridoxal 5'-phosphate</name>
        <dbReference type="ChEBI" id="CHEBI:597326"/>
    </cofactor>
</comment>
<reference evidence="5 6" key="1">
    <citation type="journal article" date="2012" name="J. Bacteriol.">
        <title>Complete Genome Sequence of the Naphthalene-Degrading Pseudomonas putida Strain ND6.</title>
        <authorList>
            <person name="Li S."/>
            <person name="Zhao H."/>
            <person name="Li Y."/>
            <person name="Niu S."/>
            <person name="Cai B."/>
        </authorList>
    </citation>
    <scope>NUCLEOTIDE SEQUENCE [LARGE SCALE GENOMIC DNA]</scope>
    <source>
        <strain evidence="5 6">ND6</strain>
    </source>
</reference>
<dbReference type="GO" id="GO:0030170">
    <property type="term" value="F:pyridoxal phosphate binding"/>
    <property type="evidence" value="ECO:0007669"/>
    <property type="project" value="InterPro"/>
</dbReference>
<dbReference type="InterPro" id="IPR015422">
    <property type="entry name" value="PyrdxlP-dep_Trfase_small"/>
</dbReference>
<keyword evidence="2 5" id="KW-0032">Aminotransferase</keyword>
<evidence type="ECO:0000256" key="1">
    <source>
        <dbReference type="ARBA" id="ARBA00001933"/>
    </source>
</evidence>
<sequence length="959" mass="104374">MTVMDYRDFVRPKFVGLLQALGLECQFERALGSQLFYRNPKGDMVTVTDFLGGYGAALFGHNDPQFVDQLCALLRSDVPFNAQMSIRGAAGQLGRALSDAFNRELKNTERYISTFSNSGAEAVEIAVKHAEFRRQKSLQKQFDDIDFTLASLTASEHAYRELEVADLDLPAGVLPTTLNSVTLRQVVEAVRQHNLAQLHIEPVFVALRGSFHGKLVNTVQLTYGRQYRAPFARFGLNVEFIDPQQPHQLQALPARHTHHWLSLQWDGEHLHVLQLPFSAITAVLMEPIQGEGGINEFAAEFYLGLRKLCNEQQCPLVVDEVQSGFGRAGTFLASSQFNLQGDYYCLSKALGGGLMKIAATVIRSSHYEGEFSYIHSSTFAEDDPSCHIALSALRRLFANDDAMLKDIRTKGAYLKASLNELKMAYPDVIADVRGRGLLVGLELHDLSVSSSLVQASAQYNDALGYLIAGYLLQFEALRVAPSGSNSNVIRLEPPACITLGEIDGLIAALQRVCDMLRRGDALPLAAGICADSMPAVPVRQDDFRVAEPVENTAAKVEVVARVAFINHLIDADILGDVDPSLAALSPEQKRTFINRTKPERRAVPVGPVIIRSRLGMAVEFTLYPLCMDSDAMAEYIRSGDLDSIREEVGRRVTDARADGCSIAGLGMYTSIVTNNCQALKIADMALTSGNALTIGMGLEAIEQGCVQQGLALREQTAAVVGAAGNVASTYASVLSATVDHLILIGSGRDGSVRRLEKTAQQIYADAARSILKGTAEHDRLAQRLLNLDGFRGVLHSHGQKADLGLHIARLVDERLGANAFITVTNDLDAIKGARIVLCAANAPQPFLGAEHFAERSVICDIAVPLNVHQDLPSQREDVLYMHGGIVQTPFDDGLAPNVRAYLKKGQLYACMAESVLMGLSGMSQHGSYGDISREQVQQVRALAATHGFTLAQFKTQNSL</sequence>
<dbReference type="AlphaFoldDB" id="I3V301"/>
<gene>
    <name evidence="5" type="ORF">YSA_09855</name>
</gene>
<dbReference type="GO" id="GO:0008483">
    <property type="term" value="F:transaminase activity"/>
    <property type="evidence" value="ECO:0007669"/>
    <property type="project" value="UniProtKB-KW"/>
</dbReference>
<dbReference type="Gene3D" id="3.90.1150.10">
    <property type="entry name" value="Aspartate Aminotransferase, domain 1"/>
    <property type="match status" value="1"/>
</dbReference>
<proteinExistence type="predicted"/>
<protein>
    <submittedName>
        <fullName evidence="5">Class III aminotransferase</fullName>
    </submittedName>
</protein>
<evidence type="ECO:0000313" key="6">
    <source>
        <dbReference type="Proteomes" id="UP000005268"/>
    </source>
</evidence>
<evidence type="ECO:0000256" key="2">
    <source>
        <dbReference type="ARBA" id="ARBA00022576"/>
    </source>
</evidence>
<dbReference type="HOGENOM" id="CLU_013318_0_0_6"/>
<dbReference type="Pfam" id="PF00202">
    <property type="entry name" value="Aminotran_3"/>
    <property type="match status" value="1"/>
</dbReference>
<dbReference type="GO" id="GO:0042802">
    <property type="term" value="F:identical protein binding"/>
    <property type="evidence" value="ECO:0007669"/>
    <property type="project" value="TreeGrafter"/>
</dbReference>
<evidence type="ECO:0000256" key="4">
    <source>
        <dbReference type="ARBA" id="ARBA00022898"/>
    </source>
</evidence>
<dbReference type="SUPFAM" id="SSF53383">
    <property type="entry name" value="PLP-dependent transferases"/>
    <property type="match status" value="1"/>
</dbReference>
<dbReference type="PANTHER" id="PTHR11986">
    <property type="entry name" value="AMINOTRANSFERASE CLASS III"/>
    <property type="match status" value="1"/>
</dbReference>
<name>I3V301_PSEPU</name>
<dbReference type="Gene3D" id="3.40.50.720">
    <property type="entry name" value="NAD(P)-binding Rossmann-like Domain"/>
    <property type="match status" value="1"/>
</dbReference>
<keyword evidence="3 5" id="KW-0808">Transferase</keyword>
<accession>I3V301</accession>
<dbReference type="Gene3D" id="3.40.640.10">
    <property type="entry name" value="Type I PLP-dependent aspartate aminotransferase-like (Major domain)"/>
    <property type="match status" value="1"/>
</dbReference>
<dbReference type="PANTHER" id="PTHR11986:SF79">
    <property type="entry name" value="ACETYLORNITHINE AMINOTRANSFERASE, MITOCHONDRIAL"/>
    <property type="match status" value="1"/>
</dbReference>
<dbReference type="InterPro" id="IPR015424">
    <property type="entry name" value="PyrdxlP-dep_Trfase"/>
</dbReference>
<dbReference type="Proteomes" id="UP000005268">
    <property type="component" value="Chromosome"/>
</dbReference>
<dbReference type="InterPro" id="IPR015421">
    <property type="entry name" value="PyrdxlP-dep_Trfase_major"/>
</dbReference>
<evidence type="ECO:0000256" key="3">
    <source>
        <dbReference type="ARBA" id="ARBA00022679"/>
    </source>
</evidence>